<proteinExistence type="predicted"/>
<dbReference type="AlphaFoldDB" id="A0A1M7Y5J8"/>
<dbReference type="InterPro" id="IPR016155">
    <property type="entry name" value="Mopterin_synth/thiamin_S_b"/>
</dbReference>
<keyword evidence="2" id="KW-1185">Reference proteome</keyword>
<dbReference type="OrthoDB" id="9810692at2"/>
<dbReference type="Pfam" id="PF02597">
    <property type="entry name" value="ThiS"/>
    <property type="match status" value="1"/>
</dbReference>
<dbReference type="EMBL" id="FRFD01000004">
    <property type="protein sequence ID" value="SHO47709.1"/>
    <property type="molecule type" value="Genomic_DNA"/>
</dbReference>
<dbReference type="SUPFAM" id="SSF54285">
    <property type="entry name" value="MoaD/ThiS"/>
    <property type="match status" value="1"/>
</dbReference>
<gene>
    <name evidence="1" type="ORF">SAMN02745217_01633</name>
</gene>
<protein>
    <submittedName>
        <fullName evidence="1">Sulfur carrier protein</fullName>
    </submittedName>
</protein>
<organism evidence="1 2">
    <name type="scientific">Anaerocolumna xylanovorans DSM 12503</name>
    <dbReference type="NCBI Taxonomy" id="1121345"/>
    <lineage>
        <taxon>Bacteria</taxon>
        <taxon>Bacillati</taxon>
        <taxon>Bacillota</taxon>
        <taxon>Clostridia</taxon>
        <taxon>Lachnospirales</taxon>
        <taxon>Lachnospiraceae</taxon>
        <taxon>Anaerocolumna</taxon>
    </lineage>
</organism>
<dbReference type="RefSeq" id="WP_073588330.1">
    <property type="nucleotide sequence ID" value="NZ_FRFD01000004.1"/>
</dbReference>
<dbReference type="Proteomes" id="UP000184612">
    <property type="component" value="Unassembled WGS sequence"/>
</dbReference>
<evidence type="ECO:0000313" key="2">
    <source>
        <dbReference type="Proteomes" id="UP000184612"/>
    </source>
</evidence>
<dbReference type="InterPro" id="IPR010035">
    <property type="entry name" value="Thi_S"/>
</dbReference>
<dbReference type="Gene3D" id="3.10.20.30">
    <property type="match status" value="1"/>
</dbReference>
<accession>A0A1M7Y5J8</accession>
<reference evidence="1 2" key="1">
    <citation type="submission" date="2016-12" db="EMBL/GenBank/DDBJ databases">
        <authorList>
            <person name="Song W.-J."/>
            <person name="Kurnit D.M."/>
        </authorList>
    </citation>
    <scope>NUCLEOTIDE SEQUENCE [LARGE SCALE GENOMIC DNA]</scope>
    <source>
        <strain evidence="1 2">DSM 12503</strain>
    </source>
</reference>
<dbReference type="CDD" id="cd00565">
    <property type="entry name" value="Ubl_ThiS"/>
    <property type="match status" value="1"/>
</dbReference>
<name>A0A1M7Y5J8_9FIRM</name>
<sequence>MLITISGVRKEVKDGISVTELIVSENVESPEYVSVSVNDDFVLREAFDTTVLKEGDTVELLYFMGGGKGCQ</sequence>
<evidence type="ECO:0000313" key="1">
    <source>
        <dbReference type="EMBL" id="SHO47709.1"/>
    </source>
</evidence>
<dbReference type="InterPro" id="IPR012675">
    <property type="entry name" value="Beta-grasp_dom_sf"/>
</dbReference>
<dbReference type="InterPro" id="IPR003749">
    <property type="entry name" value="ThiS/MoaD-like"/>
</dbReference>
<dbReference type="STRING" id="1121345.SAMN02745217_01633"/>
<dbReference type="NCBIfam" id="TIGR01683">
    <property type="entry name" value="thiS"/>
    <property type="match status" value="1"/>
</dbReference>